<reference evidence="2" key="1">
    <citation type="submission" date="2016-07" db="EMBL/GenBank/DDBJ databases">
        <title>Microvirga ossetica sp. nov. a new species of rhizobia isolated from root nodules of the legume species Vicia alpestris Steven originated from North Ossetia region in the Caucasus.</title>
        <authorList>
            <person name="Safronova V.I."/>
            <person name="Kuznetsova I.G."/>
            <person name="Sazanova A.L."/>
            <person name="Belimov A."/>
            <person name="Andronov E."/>
            <person name="Osledkin Y.S."/>
            <person name="Onishchuk O.P."/>
            <person name="Kurchak O.N."/>
            <person name="Shaposhnikov A.I."/>
            <person name="Willems A."/>
            <person name="Tikhonovich I.A."/>
        </authorList>
    </citation>
    <scope>NUCLEOTIDE SEQUENCE [LARGE SCALE GENOMIC DNA]</scope>
    <source>
        <strain evidence="2">V5/3M</strain>
    </source>
</reference>
<feature type="region of interest" description="Disordered" evidence="1">
    <location>
        <begin position="89"/>
        <end position="132"/>
    </location>
</feature>
<dbReference type="EMBL" id="CP016616">
    <property type="protein sequence ID" value="ANY81269.1"/>
    <property type="molecule type" value="Genomic_DNA"/>
</dbReference>
<evidence type="ECO:0000313" key="2">
    <source>
        <dbReference type="EMBL" id="ANY81269.1"/>
    </source>
</evidence>
<organism evidence="2">
    <name type="scientific">Microvirga ossetica</name>
    <dbReference type="NCBI Taxonomy" id="1882682"/>
    <lineage>
        <taxon>Bacteria</taxon>
        <taxon>Pseudomonadati</taxon>
        <taxon>Pseudomonadota</taxon>
        <taxon>Alphaproteobacteria</taxon>
        <taxon>Hyphomicrobiales</taxon>
        <taxon>Methylobacteriaceae</taxon>
        <taxon>Microvirga</taxon>
    </lineage>
</organism>
<accession>A0A1B2EMT5</accession>
<proteinExistence type="predicted"/>
<protein>
    <submittedName>
        <fullName evidence="2">Uncharacterized protein</fullName>
    </submittedName>
</protein>
<sequence>MLRDIQRVEKSGASRILLHKDKGKTEDLVRTITTLHLTVTDLALRSTASFDSKVRTHEGADLHGIIGATEYLRSDGSAPFFDVLSASTGAAATAPPHARTVSTPSRARTSGASRESAYASSPARPRGPSCIA</sequence>
<evidence type="ECO:0000256" key="1">
    <source>
        <dbReference type="SAM" id="MobiDB-lite"/>
    </source>
</evidence>
<dbReference type="RefSeq" id="WP_099512333.1">
    <property type="nucleotide sequence ID" value="NZ_CP016616.1"/>
</dbReference>
<feature type="compositionally biased region" description="Low complexity" evidence="1">
    <location>
        <begin position="89"/>
        <end position="98"/>
    </location>
</feature>
<gene>
    <name evidence="2" type="ORF">BB934_26155</name>
</gene>
<dbReference type="KEGG" id="moc:BB934_26155"/>
<name>A0A1B2EMT5_9HYPH</name>
<dbReference type="AlphaFoldDB" id="A0A1B2EMT5"/>
<feature type="compositionally biased region" description="Polar residues" evidence="1">
    <location>
        <begin position="100"/>
        <end position="113"/>
    </location>
</feature>